<sequence length="199" mass="23545">MRKKSHIALAGYLVREMDDANMQKHWKAFYFGSILPDLTPKMITDPHEFDSSYLELKKKIAKLLSEAREHACKERTLFCRLGVVMHYLADYFTFPHNTTFGGNLKDHCLYERDMKHELRVRIHTEEAVQIFEHQQKKQNQIRTAAQLFDYIEEMHRTYLKRRENLADDCRWIMEMCSWALIGLVNIISGYENTATAVVI</sequence>
<dbReference type="InterPro" id="IPR008947">
    <property type="entry name" value="PLipase_C/P1_nuclease_dom_sf"/>
</dbReference>
<evidence type="ECO:0000259" key="1">
    <source>
        <dbReference type="Pfam" id="PF00882"/>
    </source>
</evidence>
<comment type="caution">
    <text evidence="2">The sequence shown here is derived from an EMBL/GenBank/DDBJ whole genome shotgun (WGS) entry which is preliminary data.</text>
</comment>
<protein>
    <submittedName>
        <fullName evidence="2">Zinc dependent phospholipase C family protein</fullName>
    </submittedName>
</protein>
<dbReference type="Pfam" id="PF00882">
    <property type="entry name" value="Zn_dep_PLPC"/>
    <property type="match status" value="1"/>
</dbReference>
<evidence type="ECO:0000313" key="2">
    <source>
        <dbReference type="EMBL" id="MBC8573367.1"/>
    </source>
</evidence>
<reference evidence="2 3" key="1">
    <citation type="submission" date="2020-08" db="EMBL/GenBank/DDBJ databases">
        <title>Genome public.</title>
        <authorList>
            <person name="Liu C."/>
            <person name="Sun Q."/>
        </authorList>
    </citation>
    <scope>NUCLEOTIDE SEQUENCE [LARGE SCALE GENOMIC DNA]</scope>
    <source>
        <strain evidence="2 3">NSJ-46</strain>
    </source>
</reference>
<dbReference type="RefSeq" id="WP_249308533.1">
    <property type="nucleotide sequence ID" value="NZ_JACRSZ010000009.1"/>
</dbReference>
<organism evidence="2 3">
    <name type="scientific">Jingyaoa shaoxingensis</name>
    <dbReference type="NCBI Taxonomy" id="2763671"/>
    <lineage>
        <taxon>Bacteria</taxon>
        <taxon>Bacillati</taxon>
        <taxon>Bacillota</taxon>
        <taxon>Clostridia</taxon>
        <taxon>Lachnospirales</taxon>
        <taxon>Lachnospiraceae</taxon>
        <taxon>Jingyaoa</taxon>
    </lineage>
</organism>
<proteinExistence type="predicted"/>
<gene>
    <name evidence="2" type="ORF">H8716_09785</name>
</gene>
<dbReference type="SUPFAM" id="SSF48537">
    <property type="entry name" value="Phospholipase C/P1 nuclease"/>
    <property type="match status" value="1"/>
</dbReference>
<name>A0ABR7NAD6_9FIRM</name>
<feature type="domain" description="Phospholipase C/D" evidence="1">
    <location>
        <begin position="5"/>
        <end position="162"/>
    </location>
</feature>
<dbReference type="Proteomes" id="UP000657421">
    <property type="component" value="Unassembled WGS sequence"/>
</dbReference>
<keyword evidence="3" id="KW-1185">Reference proteome</keyword>
<evidence type="ECO:0000313" key="3">
    <source>
        <dbReference type="Proteomes" id="UP000657421"/>
    </source>
</evidence>
<dbReference type="EMBL" id="JACRSZ010000009">
    <property type="protein sequence ID" value="MBC8573367.1"/>
    <property type="molecule type" value="Genomic_DNA"/>
</dbReference>
<accession>A0ABR7NAD6</accession>
<dbReference type="InterPro" id="IPR029002">
    <property type="entry name" value="PLPC/GPLD1"/>
</dbReference>